<keyword evidence="1" id="KW-0472">Membrane</keyword>
<accession>A0A7T5R2C7</accession>
<proteinExistence type="predicted"/>
<keyword evidence="1" id="KW-0812">Transmembrane</keyword>
<keyword evidence="1" id="KW-1133">Transmembrane helix</keyword>
<evidence type="ECO:0000313" key="3">
    <source>
        <dbReference type="Proteomes" id="UP000595362"/>
    </source>
</evidence>
<sequence length="225" mass="23794">MRHSESGNAIFYIFVAIVLLAALSFAVAEGSRSSGKTLSEDRARLAASEIISYGDAVNKAVGMLRLRGIAATDISFAHPDADVGYGTYGTTPTAEVFHPEGGGVTYRLPPDLGIATAGTAYLFTGSNQVENMGSVCGTAACSDLLLLLPDVKLEVCQIINVILGYSDKNAVPVTDSDTDLTLFAGTFTNIETLSDEDPLLASRAAGCYQDLNTSNYIYYQVLLAR</sequence>
<protein>
    <recommendedName>
        <fullName evidence="4">Type 4 secretion system PilS N-terminal domain-containing protein</fullName>
    </recommendedName>
</protein>
<gene>
    <name evidence="2" type="ORF">HYS17_00145</name>
</gene>
<dbReference type="Proteomes" id="UP000595362">
    <property type="component" value="Chromosome"/>
</dbReference>
<dbReference type="EMBL" id="CP066681">
    <property type="protein sequence ID" value="QQG36239.1"/>
    <property type="molecule type" value="Genomic_DNA"/>
</dbReference>
<feature type="transmembrane region" description="Helical" evidence="1">
    <location>
        <begin position="9"/>
        <end position="28"/>
    </location>
</feature>
<reference evidence="2 3" key="1">
    <citation type="submission" date="2020-07" db="EMBL/GenBank/DDBJ databases">
        <title>Huge and variable diversity of episymbiotic CPR bacteria and DPANN archaea in groundwater ecosystems.</title>
        <authorList>
            <person name="He C.Y."/>
            <person name="Keren R."/>
            <person name="Whittaker M."/>
            <person name="Farag I.F."/>
            <person name="Doudna J."/>
            <person name="Cate J.H.D."/>
            <person name="Banfield J.F."/>
        </authorList>
    </citation>
    <scope>NUCLEOTIDE SEQUENCE [LARGE SCALE GENOMIC DNA]</scope>
    <source>
        <strain evidence="2">NC_groundwater_70_Ag_B-0.1um_54_66</strain>
    </source>
</reference>
<evidence type="ECO:0000256" key="1">
    <source>
        <dbReference type="SAM" id="Phobius"/>
    </source>
</evidence>
<evidence type="ECO:0000313" key="2">
    <source>
        <dbReference type="EMBL" id="QQG36239.1"/>
    </source>
</evidence>
<name>A0A7T5R2C7_9BACT</name>
<evidence type="ECO:0008006" key="4">
    <source>
        <dbReference type="Google" id="ProtNLM"/>
    </source>
</evidence>
<organism evidence="2 3">
    <name type="scientific">Micavibrio aeruginosavorus</name>
    <dbReference type="NCBI Taxonomy" id="349221"/>
    <lineage>
        <taxon>Bacteria</taxon>
        <taxon>Pseudomonadati</taxon>
        <taxon>Bdellovibrionota</taxon>
        <taxon>Bdellovibrionia</taxon>
        <taxon>Bdellovibrionales</taxon>
        <taxon>Pseudobdellovibrionaceae</taxon>
        <taxon>Micavibrio</taxon>
    </lineage>
</organism>
<dbReference type="AlphaFoldDB" id="A0A7T5R2C7"/>